<sequence>MQPNFFQLVYYLGILLSLSLLIVNPAEAANLIEGFSHPESITADSTGRIFVSNIGEKMEPTAKDGDGFITELSADGTVKRKFFNPKGTLNAPKGLAVVNNVLYVADIDRIVGFNLQNGKQVFSLDLSAKTSFLNDLATIDKNTLLASASDTGTVYKISLPSKQFVALSGHIPGANGISYDSQTKSIYIVGLGENFNGKGGIYKLTMAKPTVQFEQISVLPGFFDGIGLLKDNRLIYSDWVGIQKPTPGAIYIYNANTKKADLLKLPIEINGPADFYYQPKAGLLWLPLTLNNKVAILKLN</sequence>
<keyword evidence="2" id="KW-1185">Reference proteome</keyword>
<dbReference type="Proteomes" id="UP000235036">
    <property type="component" value="Unassembled WGS sequence"/>
</dbReference>
<evidence type="ECO:0000313" key="2">
    <source>
        <dbReference type="Proteomes" id="UP000235036"/>
    </source>
</evidence>
<proteinExistence type="predicted"/>
<organism evidence="1 2">
    <name type="scientific">Fischerella muscicola CCMEE 5323</name>
    <dbReference type="NCBI Taxonomy" id="2019572"/>
    <lineage>
        <taxon>Bacteria</taxon>
        <taxon>Bacillati</taxon>
        <taxon>Cyanobacteriota</taxon>
        <taxon>Cyanophyceae</taxon>
        <taxon>Nostocales</taxon>
        <taxon>Hapalosiphonaceae</taxon>
        <taxon>Fischerella</taxon>
    </lineage>
</organism>
<dbReference type="RefSeq" id="WP_016869954.1">
    <property type="nucleotide sequence ID" value="NZ_CAWNVR010000151.1"/>
</dbReference>
<reference evidence="1 2" key="1">
    <citation type="submission" date="2017-08" db="EMBL/GenBank/DDBJ databases">
        <title>Genomes of Fischerella (Mastigocladus) sp. strains.</title>
        <authorList>
            <person name="Miller S.R."/>
        </authorList>
    </citation>
    <scope>NUCLEOTIDE SEQUENCE [LARGE SCALE GENOMIC DNA]</scope>
    <source>
        <strain evidence="1 2">CCMEE 5323</strain>
    </source>
</reference>
<comment type="caution">
    <text evidence="1">The sequence shown here is derived from an EMBL/GenBank/DDBJ whole genome shotgun (WGS) entry which is preliminary data.</text>
</comment>
<dbReference type="Gene3D" id="2.120.10.30">
    <property type="entry name" value="TolB, C-terminal domain"/>
    <property type="match status" value="1"/>
</dbReference>
<accession>A0A2N6K6N1</accession>
<evidence type="ECO:0000313" key="1">
    <source>
        <dbReference type="EMBL" id="PLZ92655.1"/>
    </source>
</evidence>
<dbReference type="InterPro" id="IPR011042">
    <property type="entry name" value="6-blade_b-propeller_TolB-like"/>
</dbReference>
<evidence type="ECO:0008006" key="3">
    <source>
        <dbReference type="Google" id="ProtNLM"/>
    </source>
</evidence>
<gene>
    <name evidence="1" type="ORF">CEN44_05285</name>
</gene>
<protein>
    <recommendedName>
        <fullName evidence="3">SMP-30/Gluconolactonase/LRE-like region domain-containing protein</fullName>
    </recommendedName>
</protein>
<dbReference type="SUPFAM" id="SSF63829">
    <property type="entry name" value="Calcium-dependent phosphotriesterase"/>
    <property type="match status" value="1"/>
</dbReference>
<dbReference type="EMBL" id="NRQW01000109">
    <property type="protein sequence ID" value="PLZ92655.1"/>
    <property type="molecule type" value="Genomic_DNA"/>
</dbReference>
<dbReference type="AlphaFoldDB" id="A0A2N6K6N1"/>
<name>A0A2N6K6N1_FISMU</name>